<dbReference type="GO" id="GO:0016740">
    <property type="term" value="F:transferase activity"/>
    <property type="evidence" value="ECO:0007669"/>
    <property type="project" value="InterPro"/>
</dbReference>
<evidence type="ECO:0000313" key="3">
    <source>
        <dbReference type="Proteomes" id="UP000654075"/>
    </source>
</evidence>
<dbReference type="InterPro" id="IPR036770">
    <property type="entry name" value="Ankyrin_rpt-contain_sf"/>
</dbReference>
<dbReference type="Gene3D" id="1.25.40.20">
    <property type="entry name" value="Ankyrin repeat-containing domain"/>
    <property type="match status" value="1"/>
</dbReference>
<dbReference type="InterPro" id="IPR014043">
    <property type="entry name" value="Acyl_transferase_dom"/>
</dbReference>
<dbReference type="Gene3D" id="3.40.366.10">
    <property type="entry name" value="Malonyl-Coenzyme A Acyl Carrier Protein, domain 2"/>
    <property type="match status" value="1"/>
</dbReference>
<reference evidence="2" key="1">
    <citation type="submission" date="2021-02" db="EMBL/GenBank/DDBJ databases">
        <authorList>
            <person name="Dougan E. K."/>
            <person name="Rhodes N."/>
            <person name="Thang M."/>
            <person name="Chan C."/>
        </authorList>
    </citation>
    <scope>NUCLEOTIDE SEQUENCE</scope>
</reference>
<protein>
    <recommendedName>
        <fullName evidence="1">Malonyl-CoA:ACP transacylase (MAT) domain-containing protein</fullName>
    </recommendedName>
</protein>
<dbReference type="Pfam" id="PF00698">
    <property type="entry name" value="Acyl_transf_1"/>
    <property type="match status" value="1"/>
</dbReference>
<dbReference type="EMBL" id="CAJNNV010026714">
    <property type="protein sequence ID" value="CAE8618853.1"/>
    <property type="molecule type" value="Genomic_DNA"/>
</dbReference>
<sequence>MAGQESSVRLLLEAKADPHVRCVMPEGKDPKTGDTARDKASRFKHASIVKLLQKAEKDSPLGWYKEDGICNNRKLYSEPKTSPAGPTPAKAETVVAAAAKPAAAKPAAAEPAAVKPAAAEPAAAGGLPLPLALLFPGQGSQYVKMLDGVKDLPEVKDMLAKAKEILGYDLLELCLNGPEEKLAETRYCQPAMFVGGLAGVAKLRVERAEAVERPTCVAGLSLGEYTALCAAGVLSFEDGLTLVKLRGEAMGEAAKVGKQAMLSVAGLEQSVLDKLCSEAEKKEGQGALF</sequence>
<dbReference type="PANTHER" id="PTHR47170">
    <property type="entry name" value="MALONYL-COA ACP TRANSACYLASE, ACP-BINDING"/>
    <property type="match status" value="1"/>
</dbReference>
<feature type="domain" description="Malonyl-CoA:ACP transacylase (MAT)" evidence="1">
    <location>
        <begin position="134"/>
        <end position="266"/>
    </location>
</feature>
<evidence type="ECO:0000259" key="1">
    <source>
        <dbReference type="Pfam" id="PF00698"/>
    </source>
</evidence>
<dbReference type="InterPro" id="IPR001227">
    <property type="entry name" value="Ac_transferase_dom_sf"/>
</dbReference>
<feature type="non-terminal residue" evidence="2">
    <location>
        <position position="1"/>
    </location>
</feature>
<dbReference type="AlphaFoldDB" id="A0A813G1B0"/>
<proteinExistence type="predicted"/>
<evidence type="ECO:0000313" key="2">
    <source>
        <dbReference type="EMBL" id="CAE8618853.1"/>
    </source>
</evidence>
<gene>
    <name evidence="2" type="ORF">PGLA1383_LOCUS36451</name>
</gene>
<dbReference type="Gene3D" id="3.30.70.250">
    <property type="entry name" value="Malonyl-CoA ACP transacylase, ACP-binding"/>
    <property type="match status" value="1"/>
</dbReference>
<dbReference type="OrthoDB" id="541883at2759"/>
<comment type="caution">
    <text evidence="2">The sequence shown here is derived from an EMBL/GenBank/DDBJ whole genome shotgun (WGS) entry which is preliminary data.</text>
</comment>
<dbReference type="Proteomes" id="UP000654075">
    <property type="component" value="Unassembled WGS sequence"/>
</dbReference>
<dbReference type="InterPro" id="IPR016035">
    <property type="entry name" value="Acyl_Trfase/lysoPLipase"/>
</dbReference>
<name>A0A813G1B0_POLGL</name>
<dbReference type="InterPro" id="IPR052760">
    <property type="entry name" value="Mitochondrial_malonyltrans"/>
</dbReference>
<dbReference type="PANTHER" id="PTHR47170:SF2">
    <property type="entry name" value="MALONYL-COA:ACP TRANSACYLASE (MAT) DOMAIN-CONTAINING PROTEIN"/>
    <property type="match status" value="1"/>
</dbReference>
<accession>A0A813G1B0</accession>
<dbReference type="SUPFAM" id="SSF52151">
    <property type="entry name" value="FabD/lysophospholipase-like"/>
    <property type="match status" value="1"/>
</dbReference>
<keyword evidence="3" id="KW-1185">Reference proteome</keyword>
<organism evidence="2 3">
    <name type="scientific">Polarella glacialis</name>
    <name type="common">Dinoflagellate</name>
    <dbReference type="NCBI Taxonomy" id="89957"/>
    <lineage>
        <taxon>Eukaryota</taxon>
        <taxon>Sar</taxon>
        <taxon>Alveolata</taxon>
        <taxon>Dinophyceae</taxon>
        <taxon>Suessiales</taxon>
        <taxon>Suessiaceae</taxon>
        <taxon>Polarella</taxon>
    </lineage>
</organism>